<name>A0A1H4VAX0_9ACTN</name>
<reference evidence="3 4" key="1">
    <citation type="submission" date="2016-10" db="EMBL/GenBank/DDBJ databases">
        <authorList>
            <person name="de Groot N.N."/>
        </authorList>
    </citation>
    <scope>NUCLEOTIDE SEQUENCE [LARGE SCALE GENOMIC DNA]</scope>
    <source>
        <strain evidence="3 4">DSM 40306</strain>
    </source>
</reference>
<dbReference type="EMBL" id="FNTD01000004">
    <property type="protein sequence ID" value="SEC78096.1"/>
    <property type="molecule type" value="Genomic_DNA"/>
</dbReference>
<dbReference type="GeneID" id="95512040"/>
<evidence type="ECO:0000313" key="3">
    <source>
        <dbReference type="EMBL" id="SEC78096.1"/>
    </source>
</evidence>
<keyword evidence="3" id="KW-0378">Hydrolase</keyword>
<evidence type="ECO:0000256" key="1">
    <source>
        <dbReference type="SAM" id="MobiDB-lite"/>
    </source>
</evidence>
<feature type="region of interest" description="Disordered" evidence="1">
    <location>
        <begin position="297"/>
        <end position="316"/>
    </location>
</feature>
<dbReference type="GO" id="GO:0008237">
    <property type="term" value="F:metallopeptidase activity"/>
    <property type="evidence" value="ECO:0007669"/>
    <property type="project" value="InterPro"/>
</dbReference>
<dbReference type="InterPro" id="IPR045569">
    <property type="entry name" value="Metalloprtase-TldD/E_C"/>
</dbReference>
<organism evidence="3 4">
    <name type="scientific">Streptomyces misionensis</name>
    <dbReference type="NCBI Taxonomy" id="67331"/>
    <lineage>
        <taxon>Bacteria</taxon>
        <taxon>Bacillati</taxon>
        <taxon>Actinomycetota</taxon>
        <taxon>Actinomycetes</taxon>
        <taxon>Kitasatosporales</taxon>
        <taxon>Streptomycetaceae</taxon>
        <taxon>Streptomyces</taxon>
    </lineage>
</organism>
<feature type="region of interest" description="Disordered" evidence="1">
    <location>
        <begin position="97"/>
        <end position="117"/>
    </location>
</feature>
<protein>
    <submittedName>
        <fullName evidence="3">Predicted Zn-dependent protease or its inactivated homolog</fullName>
    </submittedName>
</protein>
<keyword evidence="3" id="KW-0645">Protease</keyword>
<accession>A0A1H4VAX0</accession>
<dbReference type="Proteomes" id="UP000182375">
    <property type="component" value="Unassembled WGS sequence"/>
</dbReference>
<dbReference type="SUPFAM" id="SSF111283">
    <property type="entry name" value="Putative modulator of DNA gyrase, PmbA/TldD"/>
    <property type="match status" value="1"/>
</dbReference>
<evidence type="ECO:0000313" key="4">
    <source>
        <dbReference type="Proteomes" id="UP000182375"/>
    </source>
</evidence>
<dbReference type="Pfam" id="PF19289">
    <property type="entry name" value="PmbA_TldD_3rd"/>
    <property type="match status" value="1"/>
</dbReference>
<feature type="compositionally biased region" description="Basic and acidic residues" evidence="1">
    <location>
        <begin position="101"/>
        <end position="117"/>
    </location>
</feature>
<evidence type="ECO:0000259" key="2">
    <source>
        <dbReference type="Pfam" id="PF19289"/>
    </source>
</evidence>
<dbReference type="RefSeq" id="WP_074992234.1">
    <property type="nucleotide sequence ID" value="NZ_FNTD01000004.1"/>
</dbReference>
<proteinExistence type="predicted"/>
<dbReference type="AlphaFoldDB" id="A0A1H4VAX0"/>
<feature type="domain" description="Metalloprotease TldD/E C-terminal" evidence="2">
    <location>
        <begin position="262"/>
        <end position="427"/>
    </location>
</feature>
<dbReference type="InterPro" id="IPR036059">
    <property type="entry name" value="TldD/PmbA_sf"/>
</dbReference>
<dbReference type="GO" id="GO:0006508">
    <property type="term" value="P:proteolysis"/>
    <property type="evidence" value="ECO:0007669"/>
    <property type="project" value="UniProtKB-KW"/>
</dbReference>
<gene>
    <name evidence="3" type="ORF">SAMN04490357_2888</name>
</gene>
<dbReference type="STRING" id="67331.SAMN04490357_2888"/>
<sequence>MKTLEPRLDQALAVAEAVRSALRPAEHAATFLERTARRRLVCDATGKKQLLVEDPPFSGFVRLERDGRELYLNAGRLTEPSAARLLAAGRPLFHLGSPAADPDRAHAHRADGGPRTPAERLDMARAAERTDALTAAIAAGLLPGQSVAALHVSDVLRESVFLDSAAARLQDQCYGVELTAVVTDGTGTHAVSATRYAAALDDIDLTGFGRELALLHTGMGTGTHTFTGSRVVFTPSAVAQVLRALVNTILLNPVADPAPLATTLVDEGPRAAGYGAVAFDCEGTATGVTRLVGRDGRQRAVATRKTPSGPGEPRPPLTGHAWWNPLKNFPQTTAGNVRLTPTPDTTADALLAGERCVVVDARTLGVEEFRSGGQLAFRLLAAQAVDGVPGQACTPMSVEGSAIDFLAAVTAVADTVSYFPGQISAGGAYLEMDITGITSKVMGS</sequence>